<dbReference type="AlphaFoldDB" id="A0AAD4XDI9"/>
<evidence type="ECO:0000313" key="1">
    <source>
        <dbReference type="EMBL" id="KAI3900098.1"/>
    </source>
</evidence>
<name>A0AAD4XDI9_9MAGN</name>
<organism evidence="1 2">
    <name type="scientific">Papaver atlanticum</name>
    <dbReference type="NCBI Taxonomy" id="357466"/>
    <lineage>
        <taxon>Eukaryota</taxon>
        <taxon>Viridiplantae</taxon>
        <taxon>Streptophyta</taxon>
        <taxon>Embryophyta</taxon>
        <taxon>Tracheophyta</taxon>
        <taxon>Spermatophyta</taxon>
        <taxon>Magnoliopsida</taxon>
        <taxon>Ranunculales</taxon>
        <taxon>Papaveraceae</taxon>
        <taxon>Papaveroideae</taxon>
        <taxon>Papaver</taxon>
    </lineage>
</organism>
<protein>
    <submittedName>
        <fullName evidence="1">Uncharacterized protein</fullName>
    </submittedName>
</protein>
<comment type="caution">
    <text evidence="1">The sequence shown here is derived from an EMBL/GenBank/DDBJ whole genome shotgun (WGS) entry which is preliminary data.</text>
</comment>
<accession>A0AAD4XDI9</accession>
<keyword evidence="2" id="KW-1185">Reference proteome</keyword>
<dbReference type="EMBL" id="JAJJMB010011750">
    <property type="protein sequence ID" value="KAI3900098.1"/>
    <property type="molecule type" value="Genomic_DNA"/>
</dbReference>
<proteinExistence type="predicted"/>
<sequence length="70" mass="8379">MKGLLILQLIYNTKGDMRNLIKALMVSSFRLHVLNFRFCRPCLWVVLFIRDTHSYRKENHFAVKIPRDNS</sequence>
<evidence type="ECO:0000313" key="2">
    <source>
        <dbReference type="Proteomes" id="UP001202328"/>
    </source>
</evidence>
<reference evidence="1" key="1">
    <citation type="submission" date="2022-04" db="EMBL/GenBank/DDBJ databases">
        <title>A functionally conserved STORR gene fusion in Papaver species that diverged 16.8 million years ago.</title>
        <authorList>
            <person name="Catania T."/>
        </authorList>
    </citation>
    <scope>NUCLEOTIDE SEQUENCE</scope>
    <source>
        <strain evidence="1">S-188037</strain>
    </source>
</reference>
<gene>
    <name evidence="1" type="ORF">MKW98_000998</name>
</gene>
<dbReference type="Proteomes" id="UP001202328">
    <property type="component" value="Unassembled WGS sequence"/>
</dbReference>